<sequence length="231" mass="25294">MEELIFETQRFWDWYSGELSSMIFIEPDTPSDITSSGLSPFSAISAKIIANHYNTRPNSIVIFFPCGQHQMTTDPMRGPKGLIRWLITRLLSVLQAKTGGSIDLTLLNDQSMVGTLSRHDLAPLCEVYQALVTHVPAGTEILCIIDGISAIDVAGMLGQAFMVLGTLKRLTSDPPPGIVVKTMLTSPSPYCRLISSLLPGERIRLRYSAMFNGTVLASNSAEPTQTTNHHT</sequence>
<dbReference type="RefSeq" id="XP_045960338.1">
    <property type="nucleotide sequence ID" value="XM_046102615.1"/>
</dbReference>
<dbReference type="PANTHER" id="PTHR40619">
    <property type="entry name" value="FUNGAL STAND N-TERMINAL GOODBYE DOMAIN-CONTAINING PROTEIN"/>
    <property type="match status" value="1"/>
</dbReference>
<dbReference type="GeneID" id="70131507"/>
<dbReference type="AlphaFoldDB" id="A0A9P8UPP9"/>
<proteinExistence type="predicted"/>
<organism evidence="1 2">
    <name type="scientific">Truncatella angustata</name>
    <dbReference type="NCBI Taxonomy" id="152316"/>
    <lineage>
        <taxon>Eukaryota</taxon>
        <taxon>Fungi</taxon>
        <taxon>Dikarya</taxon>
        <taxon>Ascomycota</taxon>
        <taxon>Pezizomycotina</taxon>
        <taxon>Sordariomycetes</taxon>
        <taxon>Xylariomycetidae</taxon>
        <taxon>Amphisphaeriales</taxon>
        <taxon>Sporocadaceae</taxon>
        <taxon>Truncatella</taxon>
    </lineage>
</organism>
<evidence type="ECO:0000313" key="2">
    <source>
        <dbReference type="Proteomes" id="UP000758603"/>
    </source>
</evidence>
<gene>
    <name evidence="1" type="ORF">BKA67DRAFT_562587</name>
</gene>
<evidence type="ECO:0000313" key="1">
    <source>
        <dbReference type="EMBL" id="KAH6656073.1"/>
    </source>
</evidence>
<comment type="caution">
    <text evidence="1">The sequence shown here is derived from an EMBL/GenBank/DDBJ whole genome shotgun (WGS) entry which is preliminary data.</text>
</comment>
<keyword evidence="2" id="KW-1185">Reference proteome</keyword>
<dbReference type="Proteomes" id="UP000758603">
    <property type="component" value="Unassembled WGS sequence"/>
</dbReference>
<dbReference type="OrthoDB" id="5419927at2759"/>
<dbReference type="PANTHER" id="PTHR40619:SF3">
    <property type="entry name" value="FUNGAL STAND N-TERMINAL GOODBYE DOMAIN-CONTAINING PROTEIN"/>
    <property type="match status" value="1"/>
</dbReference>
<protein>
    <submittedName>
        <fullName evidence="1">Uncharacterized protein</fullName>
    </submittedName>
</protein>
<reference evidence="1" key="1">
    <citation type="journal article" date="2021" name="Nat. Commun.">
        <title>Genetic determinants of endophytism in the Arabidopsis root mycobiome.</title>
        <authorList>
            <person name="Mesny F."/>
            <person name="Miyauchi S."/>
            <person name="Thiergart T."/>
            <person name="Pickel B."/>
            <person name="Atanasova L."/>
            <person name="Karlsson M."/>
            <person name="Huettel B."/>
            <person name="Barry K.W."/>
            <person name="Haridas S."/>
            <person name="Chen C."/>
            <person name="Bauer D."/>
            <person name="Andreopoulos W."/>
            <person name="Pangilinan J."/>
            <person name="LaButti K."/>
            <person name="Riley R."/>
            <person name="Lipzen A."/>
            <person name="Clum A."/>
            <person name="Drula E."/>
            <person name="Henrissat B."/>
            <person name="Kohler A."/>
            <person name="Grigoriev I.V."/>
            <person name="Martin F.M."/>
            <person name="Hacquard S."/>
        </authorList>
    </citation>
    <scope>NUCLEOTIDE SEQUENCE</scope>
    <source>
        <strain evidence="1">MPI-SDFR-AT-0073</strain>
    </source>
</reference>
<dbReference type="EMBL" id="JAGPXC010000003">
    <property type="protein sequence ID" value="KAH6656073.1"/>
    <property type="molecule type" value="Genomic_DNA"/>
</dbReference>
<name>A0A9P8UPP9_9PEZI</name>
<accession>A0A9P8UPP9</accession>